<proteinExistence type="predicted"/>
<evidence type="ECO:0000313" key="3">
    <source>
        <dbReference type="Proteomes" id="UP001497457"/>
    </source>
</evidence>
<name>A0ABC8W4K0_9POAL</name>
<dbReference type="AlphaFoldDB" id="A0ABC8W4K0"/>
<dbReference type="Proteomes" id="UP001497457">
    <property type="component" value="Chromosome 11b"/>
</dbReference>
<evidence type="ECO:0000313" key="2">
    <source>
        <dbReference type="EMBL" id="CAL4902639.1"/>
    </source>
</evidence>
<keyword evidence="3" id="KW-1185">Reference proteome</keyword>
<dbReference type="EMBL" id="OZ075121">
    <property type="protein sequence ID" value="CAL4902639.1"/>
    <property type="molecule type" value="Genomic_DNA"/>
</dbReference>
<sequence length="117" mass="12915">MGTSCKRKITHVDQSYGGTPTNEQPSEADSSMSPSQLRSPISEPQNQSHRVVRRRLNLSPDLPQLGSFITAETRRKRKAIVAFGRGQEESAPLLLNRHCRNCSLKGHSGPTTMITTT</sequence>
<feature type="region of interest" description="Disordered" evidence="1">
    <location>
        <begin position="1"/>
        <end position="63"/>
    </location>
</feature>
<accession>A0ABC8W4K0</accession>
<evidence type="ECO:0000256" key="1">
    <source>
        <dbReference type="SAM" id="MobiDB-lite"/>
    </source>
</evidence>
<feature type="compositionally biased region" description="Polar residues" evidence="1">
    <location>
        <begin position="12"/>
        <end position="49"/>
    </location>
</feature>
<protein>
    <submittedName>
        <fullName evidence="2">Uncharacterized protein</fullName>
    </submittedName>
</protein>
<organism evidence="2 3">
    <name type="scientific">Urochloa decumbens</name>
    <dbReference type="NCBI Taxonomy" id="240449"/>
    <lineage>
        <taxon>Eukaryota</taxon>
        <taxon>Viridiplantae</taxon>
        <taxon>Streptophyta</taxon>
        <taxon>Embryophyta</taxon>
        <taxon>Tracheophyta</taxon>
        <taxon>Spermatophyta</taxon>
        <taxon>Magnoliopsida</taxon>
        <taxon>Liliopsida</taxon>
        <taxon>Poales</taxon>
        <taxon>Poaceae</taxon>
        <taxon>PACMAD clade</taxon>
        <taxon>Panicoideae</taxon>
        <taxon>Panicodae</taxon>
        <taxon>Paniceae</taxon>
        <taxon>Melinidinae</taxon>
        <taxon>Urochloa</taxon>
    </lineage>
</organism>
<gene>
    <name evidence="2" type="ORF">URODEC1_LOCUS10078</name>
</gene>
<reference evidence="2" key="1">
    <citation type="submission" date="2024-10" db="EMBL/GenBank/DDBJ databases">
        <authorList>
            <person name="Ryan C."/>
        </authorList>
    </citation>
    <scope>NUCLEOTIDE SEQUENCE [LARGE SCALE GENOMIC DNA]</scope>
</reference>